<sequence length="455" mass="52287">MKYGIVFLVLLVTLTRSVFAAEVESPSGVNAWLSTNDAQLDRLGTPLLFDDGNFSLTFSGEFRYRLELRDNFNFNSSFEDDAVNLLRSRLGVDVKFKKHVRVFIQGQDSESFASQTVHRSSAFVNRLDLHQLFAEISSPWDTLPLSVQVGRQELSYGDQRFVGAFGWSNVARVFDAVKLVYKPSKRIKFDTFFSQVVPVNKGQMDTANHHENFWGMYLETKPTENHTFDTFLFIRHDRNNEIKGEYSYQRGQLKEYTLGNHFKGKKSNLDYGIEWAWQFGSRAHNLIEAWALHTELGYTFDLIPWSPRMRTEFNHGSGDDHKSDGRYGNFDNLFPTNHLHYGYMDFASLRNINNLKFGLEVKPNERVKLSADYHLFFLDTNKSDWFNAGQTVIRSTTDGAGKSIGGEIDLTCHIKISQHIKLLMGFSHFFTGDFIDDTGTNDDANFFYVQPAVTF</sequence>
<evidence type="ECO:0000256" key="1">
    <source>
        <dbReference type="SAM" id="SignalP"/>
    </source>
</evidence>
<dbReference type="EMBL" id="PCVY01000076">
    <property type="protein sequence ID" value="PIQ85053.1"/>
    <property type="molecule type" value="Genomic_DNA"/>
</dbReference>
<dbReference type="Pfam" id="PF13372">
    <property type="entry name" value="Alginate_exp"/>
    <property type="match status" value="1"/>
</dbReference>
<dbReference type="InterPro" id="IPR025388">
    <property type="entry name" value="Alginate_export_dom"/>
</dbReference>
<protein>
    <recommendedName>
        <fullName evidence="2">Alginate export domain-containing protein</fullName>
    </recommendedName>
</protein>
<organism evidence="3 4">
    <name type="scientific">Candidatus Abzuiibacterium crystallinum</name>
    <dbReference type="NCBI Taxonomy" id="1974748"/>
    <lineage>
        <taxon>Bacteria</taxon>
        <taxon>Pseudomonadati</taxon>
        <taxon>Candidatus Omnitrophota</taxon>
        <taxon>Candidatus Abzuiibacterium</taxon>
    </lineage>
</organism>
<dbReference type="AlphaFoldDB" id="A0A2H0LKX0"/>
<accession>A0A2H0LKX0</accession>
<evidence type="ECO:0000313" key="4">
    <source>
        <dbReference type="Proteomes" id="UP000230859"/>
    </source>
</evidence>
<feature type="signal peptide" evidence="1">
    <location>
        <begin position="1"/>
        <end position="20"/>
    </location>
</feature>
<proteinExistence type="predicted"/>
<evidence type="ECO:0000313" key="3">
    <source>
        <dbReference type="EMBL" id="PIQ85053.1"/>
    </source>
</evidence>
<gene>
    <name evidence="3" type="ORF">COV74_10680</name>
</gene>
<evidence type="ECO:0000259" key="2">
    <source>
        <dbReference type="Pfam" id="PF13372"/>
    </source>
</evidence>
<comment type="caution">
    <text evidence="3">The sequence shown here is derived from an EMBL/GenBank/DDBJ whole genome shotgun (WGS) entry which is preliminary data.</text>
</comment>
<feature type="chain" id="PRO_5013863492" description="Alginate export domain-containing protein" evidence="1">
    <location>
        <begin position="21"/>
        <end position="455"/>
    </location>
</feature>
<dbReference type="Proteomes" id="UP000230859">
    <property type="component" value="Unassembled WGS sequence"/>
</dbReference>
<reference evidence="3 4" key="1">
    <citation type="submission" date="2017-09" db="EMBL/GenBank/DDBJ databases">
        <title>Depth-based differentiation of microbial function through sediment-hosted aquifers and enrichment of novel symbionts in the deep terrestrial subsurface.</title>
        <authorList>
            <person name="Probst A.J."/>
            <person name="Ladd B."/>
            <person name="Jarett J.K."/>
            <person name="Geller-Mcgrath D.E."/>
            <person name="Sieber C.M."/>
            <person name="Emerson J.B."/>
            <person name="Anantharaman K."/>
            <person name="Thomas B.C."/>
            <person name="Malmstrom R."/>
            <person name="Stieglmeier M."/>
            <person name="Klingl A."/>
            <person name="Woyke T."/>
            <person name="Ryan C.M."/>
            <person name="Banfield J.F."/>
        </authorList>
    </citation>
    <scope>NUCLEOTIDE SEQUENCE [LARGE SCALE GENOMIC DNA]</scope>
    <source>
        <strain evidence="3">CG11_big_fil_rev_8_21_14_0_20_45_26</strain>
    </source>
</reference>
<dbReference type="InterPro" id="IPR053728">
    <property type="entry name" value="Alginate_Permeability_Chnl"/>
</dbReference>
<name>A0A2H0LKX0_9BACT</name>
<dbReference type="Gene3D" id="2.40.160.100">
    <property type="match status" value="1"/>
</dbReference>
<feature type="domain" description="Alginate export" evidence="2">
    <location>
        <begin position="56"/>
        <end position="444"/>
    </location>
</feature>
<keyword evidence="1" id="KW-0732">Signal</keyword>